<keyword evidence="2" id="KW-0433">Leucine-rich repeat</keyword>
<keyword evidence="9" id="KW-0325">Glycoprotein</keyword>
<dbReference type="GO" id="GO:0016020">
    <property type="term" value="C:membrane"/>
    <property type="evidence" value="ECO:0007669"/>
    <property type="project" value="UniProtKB-SubCell"/>
</dbReference>
<keyword evidence="6" id="KW-1133">Transmembrane helix</keyword>
<comment type="subcellular location">
    <subcellularLocation>
        <location evidence="1">Membrane</location>
        <topology evidence="1">Single-pass type I membrane protein</topology>
    </subcellularLocation>
</comment>
<dbReference type="PANTHER" id="PTHR48063">
    <property type="entry name" value="LRR RECEPTOR-LIKE KINASE"/>
    <property type="match status" value="1"/>
</dbReference>
<dbReference type="Gene3D" id="3.80.10.10">
    <property type="entry name" value="Ribonuclease Inhibitor"/>
    <property type="match status" value="1"/>
</dbReference>
<feature type="domain" description="Leucine-rich repeat-containing N-terminal plant-type" evidence="12">
    <location>
        <begin position="29"/>
        <end position="67"/>
    </location>
</feature>
<evidence type="ECO:0000313" key="14">
    <source>
        <dbReference type="Proteomes" id="UP001054252"/>
    </source>
</evidence>
<keyword evidence="3" id="KW-0812">Transmembrane</keyword>
<keyword evidence="4 11" id="KW-0732">Signal</keyword>
<evidence type="ECO:0000256" key="9">
    <source>
        <dbReference type="ARBA" id="ARBA00023180"/>
    </source>
</evidence>
<evidence type="ECO:0000256" key="7">
    <source>
        <dbReference type="ARBA" id="ARBA00023136"/>
    </source>
</evidence>
<protein>
    <recommendedName>
        <fullName evidence="12">Leucine-rich repeat-containing N-terminal plant-type domain-containing protein</fullName>
    </recommendedName>
</protein>
<evidence type="ECO:0000256" key="4">
    <source>
        <dbReference type="ARBA" id="ARBA00022729"/>
    </source>
</evidence>
<evidence type="ECO:0000256" key="11">
    <source>
        <dbReference type="SAM" id="SignalP"/>
    </source>
</evidence>
<evidence type="ECO:0000256" key="6">
    <source>
        <dbReference type="ARBA" id="ARBA00022989"/>
    </source>
</evidence>
<organism evidence="13 14">
    <name type="scientific">Rubroshorea leprosula</name>
    <dbReference type="NCBI Taxonomy" id="152421"/>
    <lineage>
        <taxon>Eukaryota</taxon>
        <taxon>Viridiplantae</taxon>
        <taxon>Streptophyta</taxon>
        <taxon>Embryophyta</taxon>
        <taxon>Tracheophyta</taxon>
        <taxon>Spermatophyta</taxon>
        <taxon>Magnoliopsida</taxon>
        <taxon>eudicotyledons</taxon>
        <taxon>Gunneridae</taxon>
        <taxon>Pentapetalae</taxon>
        <taxon>rosids</taxon>
        <taxon>malvids</taxon>
        <taxon>Malvales</taxon>
        <taxon>Dipterocarpaceae</taxon>
        <taxon>Rubroshorea</taxon>
    </lineage>
</organism>
<comment type="caution">
    <text evidence="13">The sequence shown here is derived from an EMBL/GenBank/DDBJ whole genome shotgun (WGS) entry which is preliminary data.</text>
</comment>
<evidence type="ECO:0000256" key="8">
    <source>
        <dbReference type="ARBA" id="ARBA00023170"/>
    </source>
</evidence>
<dbReference type="EMBL" id="BPVZ01000082">
    <property type="protein sequence ID" value="GKV29241.1"/>
    <property type="molecule type" value="Genomic_DNA"/>
</dbReference>
<dbReference type="InterPro" id="IPR013210">
    <property type="entry name" value="LRR_N_plant-typ"/>
</dbReference>
<keyword evidence="5" id="KW-0677">Repeat</keyword>
<dbReference type="PANTHER" id="PTHR48063:SF98">
    <property type="entry name" value="LRR RECEPTOR-LIKE SERINE_THREONINE-PROTEIN KINASE FLS2"/>
    <property type="match status" value="1"/>
</dbReference>
<feature type="signal peptide" evidence="11">
    <location>
        <begin position="1"/>
        <end position="19"/>
    </location>
</feature>
<dbReference type="Pfam" id="PF08263">
    <property type="entry name" value="LRRNT_2"/>
    <property type="match status" value="1"/>
</dbReference>
<name>A0AAV5KX20_9ROSI</name>
<evidence type="ECO:0000256" key="3">
    <source>
        <dbReference type="ARBA" id="ARBA00022692"/>
    </source>
</evidence>
<keyword evidence="14" id="KW-1185">Reference proteome</keyword>
<accession>A0AAV5KX20</accession>
<dbReference type="Proteomes" id="UP001054252">
    <property type="component" value="Unassembled WGS sequence"/>
</dbReference>
<reference evidence="13 14" key="1">
    <citation type="journal article" date="2021" name="Commun. Biol.">
        <title>The genome of Shorea leprosula (Dipterocarpaceae) highlights the ecological relevance of drought in aseasonal tropical rainforests.</title>
        <authorList>
            <person name="Ng K.K.S."/>
            <person name="Kobayashi M.J."/>
            <person name="Fawcett J.A."/>
            <person name="Hatakeyama M."/>
            <person name="Paape T."/>
            <person name="Ng C.H."/>
            <person name="Ang C.C."/>
            <person name="Tnah L.H."/>
            <person name="Lee C.T."/>
            <person name="Nishiyama T."/>
            <person name="Sese J."/>
            <person name="O'Brien M.J."/>
            <person name="Copetti D."/>
            <person name="Mohd Noor M.I."/>
            <person name="Ong R.C."/>
            <person name="Putra M."/>
            <person name="Sireger I.Z."/>
            <person name="Indrioko S."/>
            <person name="Kosugi Y."/>
            <person name="Izuno A."/>
            <person name="Isagi Y."/>
            <person name="Lee S.L."/>
            <person name="Shimizu K.K."/>
        </authorList>
    </citation>
    <scope>NUCLEOTIDE SEQUENCE [LARGE SCALE GENOMIC DNA]</scope>
    <source>
        <strain evidence="13">214</strain>
    </source>
</reference>
<evidence type="ECO:0000256" key="2">
    <source>
        <dbReference type="ARBA" id="ARBA00022614"/>
    </source>
</evidence>
<evidence type="ECO:0000259" key="12">
    <source>
        <dbReference type="Pfam" id="PF08263"/>
    </source>
</evidence>
<sequence length="122" mass="13385">MDLLTVLFIGFLSLATLNAGFCYGGCIERERQALLELKQDLVDPAERLTSWVADDEDCCRWKGVVCNNVTNHILELNLLDVPDDQLEDYSGSKLGGNNVLKTGPDRPVEPIRPVPGIKNGSA</sequence>
<feature type="region of interest" description="Disordered" evidence="10">
    <location>
        <begin position="89"/>
        <end position="122"/>
    </location>
</feature>
<dbReference type="AlphaFoldDB" id="A0AAV5KX20"/>
<gene>
    <name evidence="13" type="ORF">SLEP1_g38183</name>
</gene>
<evidence type="ECO:0000313" key="13">
    <source>
        <dbReference type="EMBL" id="GKV29241.1"/>
    </source>
</evidence>
<evidence type="ECO:0000256" key="10">
    <source>
        <dbReference type="SAM" id="MobiDB-lite"/>
    </source>
</evidence>
<evidence type="ECO:0000256" key="1">
    <source>
        <dbReference type="ARBA" id="ARBA00004479"/>
    </source>
</evidence>
<keyword evidence="8" id="KW-0675">Receptor</keyword>
<dbReference type="InterPro" id="IPR032675">
    <property type="entry name" value="LRR_dom_sf"/>
</dbReference>
<evidence type="ECO:0000256" key="5">
    <source>
        <dbReference type="ARBA" id="ARBA00022737"/>
    </source>
</evidence>
<feature type="chain" id="PRO_5044011458" description="Leucine-rich repeat-containing N-terminal plant-type domain-containing protein" evidence="11">
    <location>
        <begin position="20"/>
        <end position="122"/>
    </location>
</feature>
<proteinExistence type="predicted"/>
<keyword evidence="7" id="KW-0472">Membrane</keyword>
<dbReference type="InterPro" id="IPR046956">
    <property type="entry name" value="RLP23-like"/>
</dbReference>